<dbReference type="NCBIfam" id="TIGR01161">
    <property type="entry name" value="purK"/>
    <property type="match status" value="1"/>
</dbReference>
<keyword evidence="2 5" id="KW-0547">Nucleotide-binding</keyword>
<comment type="catalytic activity">
    <reaction evidence="5 6">
        <text>5-amino-1-(5-phospho-beta-D-ribosyl)imidazole + hydrogencarbonate + ATP = 5-carboxyamino-1-(5-phospho-D-ribosyl)imidazole + ADP + phosphate + 2 H(+)</text>
        <dbReference type="Rhea" id="RHEA:19317"/>
        <dbReference type="ChEBI" id="CHEBI:15378"/>
        <dbReference type="ChEBI" id="CHEBI:17544"/>
        <dbReference type="ChEBI" id="CHEBI:30616"/>
        <dbReference type="ChEBI" id="CHEBI:43474"/>
        <dbReference type="ChEBI" id="CHEBI:58730"/>
        <dbReference type="ChEBI" id="CHEBI:137981"/>
        <dbReference type="ChEBI" id="CHEBI:456216"/>
        <dbReference type="EC" id="6.3.4.18"/>
    </reaction>
</comment>
<evidence type="ECO:0000256" key="4">
    <source>
        <dbReference type="ARBA" id="ARBA00022840"/>
    </source>
</evidence>
<dbReference type="InterPro" id="IPR005875">
    <property type="entry name" value="PurK"/>
</dbReference>
<dbReference type="Gene3D" id="3.30.1490.20">
    <property type="entry name" value="ATP-grasp fold, A domain"/>
    <property type="match status" value="1"/>
</dbReference>
<reference evidence="8 10" key="1">
    <citation type="submission" date="2015-11" db="EMBL/GenBank/DDBJ databases">
        <title>Genomic analysis of 38 Legionella species identifies large and diverse effector repertoires.</title>
        <authorList>
            <person name="Burstein D."/>
            <person name="Amaro F."/>
            <person name="Zusman T."/>
            <person name="Lifshitz Z."/>
            <person name="Cohen O."/>
            <person name="Gilbert J.A."/>
            <person name="Pupko T."/>
            <person name="Shuman H.A."/>
            <person name="Segal G."/>
        </authorList>
    </citation>
    <scope>NUCLEOTIDE SEQUENCE [LARGE SCALE GENOMIC DNA]</scope>
    <source>
        <strain evidence="8 10">SC-18-C9</strain>
    </source>
</reference>
<protein>
    <recommendedName>
        <fullName evidence="5 6">N5-carboxyaminoimidazole ribonucleotide synthase</fullName>
        <shortName evidence="5 6">N5-CAIR synthase</shortName>
        <ecNumber evidence="5 6">6.3.4.18</ecNumber>
    </recommendedName>
    <alternativeName>
        <fullName evidence="5 6">5-(carboxyamino)imidazole ribonucleotide synthetase</fullName>
    </alternativeName>
</protein>
<evidence type="ECO:0000256" key="5">
    <source>
        <dbReference type="HAMAP-Rule" id="MF_01928"/>
    </source>
</evidence>
<dbReference type="Proteomes" id="UP000054820">
    <property type="component" value="Unassembled WGS sequence"/>
</dbReference>
<dbReference type="UniPathway" id="UPA00074">
    <property type="reaction ID" value="UER00942"/>
</dbReference>
<dbReference type="STRING" id="460.Lstg_0495"/>
<dbReference type="Gene3D" id="3.40.50.20">
    <property type="match status" value="1"/>
</dbReference>
<evidence type="ECO:0000256" key="3">
    <source>
        <dbReference type="ARBA" id="ARBA00022755"/>
    </source>
</evidence>
<dbReference type="Gene3D" id="3.30.470.20">
    <property type="entry name" value="ATP-grasp fold, B domain"/>
    <property type="match status" value="1"/>
</dbReference>
<organism evidence="9 11">
    <name type="scientific">Legionella steigerwaltii</name>
    <dbReference type="NCBI Taxonomy" id="460"/>
    <lineage>
        <taxon>Bacteria</taxon>
        <taxon>Pseudomonadati</taxon>
        <taxon>Pseudomonadota</taxon>
        <taxon>Gammaproteobacteria</taxon>
        <taxon>Legionellales</taxon>
        <taxon>Legionellaceae</taxon>
        <taxon>Legionella</taxon>
    </lineage>
</organism>
<evidence type="ECO:0000313" key="10">
    <source>
        <dbReference type="Proteomes" id="UP000054820"/>
    </source>
</evidence>
<dbReference type="GO" id="GO:0005524">
    <property type="term" value="F:ATP binding"/>
    <property type="evidence" value="ECO:0007669"/>
    <property type="project" value="UniProtKB-UniRule"/>
</dbReference>
<dbReference type="InterPro" id="IPR011761">
    <property type="entry name" value="ATP-grasp"/>
</dbReference>
<feature type="binding site" evidence="5">
    <location>
        <position position="138"/>
    </location>
    <ligand>
        <name>ATP</name>
        <dbReference type="ChEBI" id="CHEBI:30616"/>
    </ligand>
</feature>
<gene>
    <name evidence="5 6 9" type="primary">purK</name>
    <name evidence="8" type="ORF">Lstg_0495</name>
    <name evidence="9" type="ORF">NCTC11991_01087</name>
</gene>
<dbReference type="EMBL" id="UGOY01000001">
    <property type="protein sequence ID" value="STY22501.1"/>
    <property type="molecule type" value="Genomic_DNA"/>
</dbReference>
<evidence type="ECO:0000256" key="6">
    <source>
        <dbReference type="RuleBase" id="RU361200"/>
    </source>
</evidence>
<evidence type="ECO:0000259" key="7">
    <source>
        <dbReference type="PROSITE" id="PS50975"/>
    </source>
</evidence>
<dbReference type="HAMAP" id="MF_01928">
    <property type="entry name" value="PurK"/>
    <property type="match status" value="1"/>
</dbReference>
<dbReference type="InterPro" id="IPR003135">
    <property type="entry name" value="ATP-grasp_carboxylate-amine"/>
</dbReference>
<dbReference type="RefSeq" id="WP_058476083.1">
    <property type="nucleotide sequence ID" value="NZ_CAAAIO010000008.1"/>
</dbReference>
<accession>A0A378LEI7</accession>
<dbReference type="AlphaFoldDB" id="A0A378LEI7"/>
<keyword evidence="10" id="KW-1185">Reference proteome</keyword>
<comment type="pathway">
    <text evidence="5 6">Purine metabolism; IMP biosynthesis via de novo pathway; 5-amino-1-(5-phospho-D-ribosyl)imidazole-4-carboxylate from 5-amino-1-(5-phospho-D-ribosyl)imidazole (N5-CAIR route): step 1/2.</text>
</comment>
<dbReference type="PANTHER" id="PTHR11609:SF5">
    <property type="entry name" value="PHOSPHORIBOSYLAMINOIMIDAZOLE CARBOXYLASE"/>
    <property type="match status" value="1"/>
</dbReference>
<dbReference type="FunFam" id="3.30.1490.20:FF:000015">
    <property type="entry name" value="N5-carboxyaminoimidazole ribonucleotide synthase"/>
    <property type="match status" value="1"/>
</dbReference>
<comment type="similarity">
    <text evidence="5 6">Belongs to the PurK/PurT family.</text>
</comment>
<dbReference type="Pfam" id="PF02222">
    <property type="entry name" value="ATP-grasp"/>
    <property type="match status" value="1"/>
</dbReference>
<feature type="binding site" evidence="5">
    <location>
        <position position="204"/>
    </location>
    <ligand>
        <name>ATP</name>
        <dbReference type="ChEBI" id="CHEBI:30616"/>
    </ligand>
</feature>
<dbReference type="InterPro" id="IPR016185">
    <property type="entry name" value="PreATP-grasp_dom_sf"/>
</dbReference>
<dbReference type="InterPro" id="IPR013815">
    <property type="entry name" value="ATP_grasp_subdomain_1"/>
</dbReference>
<dbReference type="SUPFAM" id="SSF52440">
    <property type="entry name" value="PreATP-grasp domain"/>
    <property type="match status" value="1"/>
</dbReference>
<dbReference type="GO" id="GO:0004638">
    <property type="term" value="F:phosphoribosylaminoimidazole carboxylase activity"/>
    <property type="evidence" value="ECO:0007669"/>
    <property type="project" value="InterPro"/>
</dbReference>
<keyword evidence="9" id="KW-0456">Lyase</keyword>
<evidence type="ECO:0000256" key="2">
    <source>
        <dbReference type="ARBA" id="ARBA00022741"/>
    </source>
</evidence>
<dbReference type="GO" id="GO:0006189">
    <property type="term" value="P:'de novo' IMP biosynthetic process"/>
    <property type="evidence" value="ECO:0007669"/>
    <property type="project" value="UniProtKB-UniRule"/>
</dbReference>
<dbReference type="GO" id="GO:0046872">
    <property type="term" value="F:metal ion binding"/>
    <property type="evidence" value="ECO:0007669"/>
    <property type="project" value="InterPro"/>
</dbReference>
<keyword evidence="3 5" id="KW-0658">Purine biosynthesis</keyword>
<feature type="binding site" evidence="5">
    <location>
        <position position="181"/>
    </location>
    <ligand>
        <name>ATP</name>
        <dbReference type="ChEBI" id="CHEBI:30616"/>
    </ligand>
</feature>
<evidence type="ECO:0000256" key="1">
    <source>
        <dbReference type="ARBA" id="ARBA00022598"/>
    </source>
</evidence>
<feature type="domain" description="ATP-grasp" evidence="7">
    <location>
        <begin position="102"/>
        <end position="286"/>
    </location>
</feature>
<dbReference type="PROSITE" id="PS50975">
    <property type="entry name" value="ATP_GRASP"/>
    <property type="match status" value="1"/>
</dbReference>
<evidence type="ECO:0000313" key="8">
    <source>
        <dbReference type="EMBL" id="KTD80659.1"/>
    </source>
</evidence>
<sequence>MKLGILGGGQLAKMLVLAAHSLGISTVCLSPDPNPCVRHLTRLISASFDDEKALTAFCNEVDCVTFETENIPLTCAEFIAKKVPFYPSTKALQITQDRFLEKSFLNSLKIKTARFTAIETHKELQDAFVSWNSSAILKTRRLGYDGKGQYVIHELSDLATAWELMQSRDLVLEQFVPFEEELSLIAVRNQQEEIQFYPLIKNQHHQGILQWSEAPLENNLLQQNAQDIARKIMDSLGYIGVITIEFFHNNGELIVNEIAPRVHNSGHLTIEGAITSQFENHLRAVFALPLGLTELMSNCFLVNCLGKMLPIQSCLKIPGVHYHDYGKNPYPQRKVGHITLVDRNCDRYQESKLKLIKMQTEYTLAASG</sequence>
<comment type="subunit">
    <text evidence="5 6">Homodimer.</text>
</comment>
<comment type="function">
    <text evidence="5">Catalyzes the ATP-dependent conversion of 5-aminoimidazole ribonucleotide (AIR) and HCO(3)(-) to N5-carboxyaminoimidazole ribonucleotide (N5-CAIR).</text>
</comment>
<dbReference type="OrthoDB" id="9804625at2"/>
<name>A0A378LEI7_9GAMM</name>
<keyword evidence="1 5" id="KW-0436">Ligase</keyword>
<reference evidence="9 11" key="2">
    <citation type="submission" date="2018-06" db="EMBL/GenBank/DDBJ databases">
        <authorList>
            <consortium name="Pathogen Informatics"/>
            <person name="Doyle S."/>
        </authorList>
    </citation>
    <scope>NUCLEOTIDE SEQUENCE [LARGE SCALE GENOMIC DNA]</scope>
    <source>
        <strain evidence="9 11">NCTC11991</strain>
    </source>
</reference>
<dbReference type="SUPFAM" id="SSF56059">
    <property type="entry name" value="Glutathione synthetase ATP-binding domain-like"/>
    <property type="match status" value="1"/>
</dbReference>
<feature type="binding site" evidence="5">
    <location>
        <position position="98"/>
    </location>
    <ligand>
        <name>ATP</name>
        <dbReference type="ChEBI" id="CHEBI:30616"/>
    </ligand>
</feature>
<dbReference type="InterPro" id="IPR054350">
    <property type="entry name" value="PurT/PurK_preATP-grasp"/>
</dbReference>
<dbReference type="PANTHER" id="PTHR11609">
    <property type="entry name" value="PURINE BIOSYNTHESIS PROTEIN 6/7, PUR6/7"/>
    <property type="match status" value="1"/>
</dbReference>
<feature type="binding site" evidence="5">
    <location>
        <begin position="173"/>
        <end position="176"/>
    </location>
    <ligand>
        <name>ATP</name>
        <dbReference type="ChEBI" id="CHEBI:30616"/>
    </ligand>
</feature>
<dbReference type="Pfam" id="PF17769">
    <property type="entry name" value="PurK_C"/>
    <property type="match status" value="1"/>
</dbReference>
<comment type="function">
    <text evidence="6">Catalyzes the ATP-dependent conversion of 5-aminoimidazole ribonucleotide (AIR) and HCO(3)- to N5-carboxyaminoimidazole ribonucleotide (N5-CAIR).</text>
</comment>
<feature type="binding site" evidence="5">
    <location>
        <begin position="256"/>
        <end position="257"/>
    </location>
    <ligand>
        <name>ATP</name>
        <dbReference type="ChEBI" id="CHEBI:30616"/>
    </ligand>
</feature>
<dbReference type="Proteomes" id="UP000255110">
    <property type="component" value="Unassembled WGS sequence"/>
</dbReference>
<dbReference type="EC" id="6.3.4.18" evidence="5 6"/>
<keyword evidence="4 5" id="KW-0067">ATP-binding</keyword>
<dbReference type="EMBL" id="LNYZ01000002">
    <property type="protein sequence ID" value="KTD80659.1"/>
    <property type="molecule type" value="Genomic_DNA"/>
</dbReference>
<dbReference type="InterPro" id="IPR011054">
    <property type="entry name" value="Rudment_hybrid_motif"/>
</dbReference>
<dbReference type="SUPFAM" id="SSF51246">
    <property type="entry name" value="Rudiment single hybrid motif"/>
    <property type="match status" value="1"/>
</dbReference>
<dbReference type="GO" id="GO:0034028">
    <property type="term" value="F:5-(carboxyamino)imidazole ribonucleotide synthase activity"/>
    <property type="evidence" value="ECO:0007669"/>
    <property type="project" value="UniProtKB-UniRule"/>
</dbReference>
<feature type="binding site" evidence="5">
    <location>
        <begin position="143"/>
        <end position="149"/>
    </location>
    <ligand>
        <name>ATP</name>
        <dbReference type="ChEBI" id="CHEBI:30616"/>
    </ligand>
</feature>
<dbReference type="InterPro" id="IPR040686">
    <property type="entry name" value="PurK_C"/>
</dbReference>
<proteinExistence type="inferred from homology"/>
<evidence type="ECO:0000313" key="9">
    <source>
        <dbReference type="EMBL" id="STY22501.1"/>
    </source>
</evidence>
<dbReference type="NCBIfam" id="NF004679">
    <property type="entry name" value="PRK06019.1-5"/>
    <property type="match status" value="1"/>
</dbReference>
<dbReference type="GO" id="GO:0005829">
    <property type="term" value="C:cytosol"/>
    <property type="evidence" value="ECO:0007669"/>
    <property type="project" value="TreeGrafter"/>
</dbReference>
<evidence type="ECO:0000313" key="11">
    <source>
        <dbReference type="Proteomes" id="UP000255110"/>
    </source>
</evidence>
<dbReference type="Pfam" id="PF22660">
    <property type="entry name" value="RS_preATP-grasp-like"/>
    <property type="match status" value="1"/>
</dbReference>